<comment type="caution">
    <text evidence="1">The sequence shown here is derived from an EMBL/GenBank/DDBJ whole genome shotgun (WGS) entry which is preliminary data.</text>
</comment>
<name>A0A0F9A1S1_9ZZZZ</name>
<proteinExistence type="predicted"/>
<evidence type="ECO:0008006" key="2">
    <source>
        <dbReference type="Google" id="ProtNLM"/>
    </source>
</evidence>
<feature type="non-terminal residue" evidence="1">
    <location>
        <position position="1"/>
    </location>
</feature>
<sequence length="93" mass="10773">TGITLPSEHFDAASTVGPKDPFLKANLEKVLKLFDATDQQVFICKFILGMRMREISEYLQENGYPHIKTRQAVFQRLQKINARLEKYKNSLED</sequence>
<dbReference type="AlphaFoldDB" id="A0A0F9A1S1"/>
<protein>
    <recommendedName>
        <fullName evidence="2">Sigma-70 family RNA polymerase sigma factor</fullName>
    </recommendedName>
</protein>
<dbReference type="EMBL" id="LAZR01057207">
    <property type="protein sequence ID" value="KKK72544.1"/>
    <property type="molecule type" value="Genomic_DNA"/>
</dbReference>
<accession>A0A0F9A1S1</accession>
<organism evidence="1">
    <name type="scientific">marine sediment metagenome</name>
    <dbReference type="NCBI Taxonomy" id="412755"/>
    <lineage>
        <taxon>unclassified sequences</taxon>
        <taxon>metagenomes</taxon>
        <taxon>ecological metagenomes</taxon>
    </lineage>
</organism>
<evidence type="ECO:0000313" key="1">
    <source>
        <dbReference type="EMBL" id="KKK72544.1"/>
    </source>
</evidence>
<reference evidence="1" key="1">
    <citation type="journal article" date="2015" name="Nature">
        <title>Complex archaea that bridge the gap between prokaryotes and eukaryotes.</title>
        <authorList>
            <person name="Spang A."/>
            <person name="Saw J.H."/>
            <person name="Jorgensen S.L."/>
            <person name="Zaremba-Niedzwiedzka K."/>
            <person name="Martijn J."/>
            <person name="Lind A.E."/>
            <person name="van Eijk R."/>
            <person name="Schleper C."/>
            <person name="Guy L."/>
            <person name="Ettema T.J."/>
        </authorList>
    </citation>
    <scope>NUCLEOTIDE SEQUENCE</scope>
</reference>
<gene>
    <name evidence="1" type="ORF">LCGC14_2902830</name>
</gene>